<dbReference type="EMBL" id="CAJVPZ010002093">
    <property type="protein sequence ID" value="CAG8506120.1"/>
    <property type="molecule type" value="Genomic_DNA"/>
</dbReference>
<protein>
    <submittedName>
        <fullName evidence="2">2466_t:CDS:1</fullName>
    </submittedName>
</protein>
<feature type="non-terminal residue" evidence="2">
    <location>
        <position position="366"/>
    </location>
</feature>
<dbReference type="Proteomes" id="UP000789396">
    <property type="component" value="Unassembled WGS sequence"/>
</dbReference>
<evidence type="ECO:0000313" key="2">
    <source>
        <dbReference type="EMBL" id="CAG8506120.1"/>
    </source>
</evidence>
<sequence>MCDKDESSLHNCSNNSSPLSSYISNFSSSPSSLSLSSALINLSSSSPIKDISLWSSKEFLILASTLEKFIPFIRFLQISSSDFYKKVKPFASILPCDLYDDILQYHLVPDYVPHDDLSQPERAAIDSVIIERKHAALIASWIDDDLKMAGNFKLDSRCCCKQGDYEFPIRENTGYFSVDEYEVFSVHLRRPLGKDVKNENRSMGDPTIDGENKILGNNNGIEYYGHDKNTTRRFMYLFRNIVTASLVKDDEKIGGEGTIVEIDESKFRSGEKLIKTHVKPGSTIYTDSWKGYSELENMGMRFKHRRVNHKKPSKNQIIKRIHTQHIEGVWSGIKQNMLKRNMVKEKIENHLKEFSWRRKHENNLWN</sequence>
<evidence type="ECO:0000259" key="1">
    <source>
        <dbReference type="SMART" id="SM01126"/>
    </source>
</evidence>
<dbReference type="PANTHER" id="PTHR47163">
    <property type="entry name" value="DDE_TNP_IS1595 DOMAIN-CONTAINING PROTEIN"/>
    <property type="match status" value="1"/>
</dbReference>
<comment type="caution">
    <text evidence="2">The sequence shown here is derived from an EMBL/GenBank/DDBJ whole genome shotgun (WGS) entry which is preliminary data.</text>
</comment>
<dbReference type="InterPro" id="IPR024445">
    <property type="entry name" value="Tnp_ISXO2-like"/>
</dbReference>
<dbReference type="Pfam" id="PF12762">
    <property type="entry name" value="DDE_Tnp_IS1595"/>
    <property type="match status" value="1"/>
</dbReference>
<reference evidence="2" key="1">
    <citation type="submission" date="2021-06" db="EMBL/GenBank/DDBJ databases">
        <authorList>
            <person name="Kallberg Y."/>
            <person name="Tangrot J."/>
            <person name="Rosling A."/>
        </authorList>
    </citation>
    <scope>NUCLEOTIDE SEQUENCE</scope>
    <source>
        <strain evidence="2">IN212</strain>
    </source>
</reference>
<keyword evidence="3" id="KW-1185">Reference proteome</keyword>
<dbReference type="PANTHER" id="PTHR47163:SF2">
    <property type="entry name" value="SI:DKEY-17M8.2"/>
    <property type="match status" value="1"/>
</dbReference>
<feature type="domain" description="ISXO2-like transposase" evidence="1">
    <location>
        <begin position="252"/>
        <end position="359"/>
    </location>
</feature>
<dbReference type="InterPro" id="IPR053164">
    <property type="entry name" value="IS1016-like_transposase"/>
</dbReference>
<name>A0A9N9F2W2_9GLOM</name>
<organism evidence="2 3">
    <name type="scientific">Racocetra fulgida</name>
    <dbReference type="NCBI Taxonomy" id="60492"/>
    <lineage>
        <taxon>Eukaryota</taxon>
        <taxon>Fungi</taxon>
        <taxon>Fungi incertae sedis</taxon>
        <taxon>Mucoromycota</taxon>
        <taxon>Glomeromycotina</taxon>
        <taxon>Glomeromycetes</taxon>
        <taxon>Diversisporales</taxon>
        <taxon>Gigasporaceae</taxon>
        <taxon>Racocetra</taxon>
    </lineage>
</organism>
<gene>
    <name evidence="2" type="ORF">RFULGI_LOCUS2671</name>
</gene>
<dbReference type="SMART" id="SM01126">
    <property type="entry name" value="DDE_Tnp_IS1595"/>
    <property type="match status" value="1"/>
</dbReference>
<dbReference type="AlphaFoldDB" id="A0A9N9F2W2"/>
<dbReference type="OrthoDB" id="2435836at2759"/>
<proteinExistence type="predicted"/>
<evidence type="ECO:0000313" key="3">
    <source>
        <dbReference type="Proteomes" id="UP000789396"/>
    </source>
</evidence>
<accession>A0A9N9F2W2</accession>